<dbReference type="InterPro" id="IPR001313">
    <property type="entry name" value="Pumilio_RNA-bd_rpt"/>
</dbReference>
<dbReference type="PaxDb" id="3880-AES62471"/>
<evidence type="ECO:0000256" key="3">
    <source>
        <dbReference type="ARBA" id="ARBA00022884"/>
    </source>
</evidence>
<dbReference type="PANTHER" id="PTHR12537">
    <property type="entry name" value="RNA BINDING PROTEIN PUMILIO-RELATED"/>
    <property type="match status" value="1"/>
</dbReference>
<evidence type="ECO:0000256" key="1">
    <source>
        <dbReference type="ARBA" id="ARBA00022737"/>
    </source>
</evidence>
<dbReference type="GO" id="GO:0000056">
    <property type="term" value="P:ribosomal small subunit export from nucleus"/>
    <property type="evidence" value="ECO:0000318"/>
    <property type="project" value="GO_Central"/>
</dbReference>
<feature type="repeat" description="Pumilio" evidence="4">
    <location>
        <begin position="348"/>
        <end position="385"/>
    </location>
</feature>
<dbReference type="InterPro" id="IPR016024">
    <property type="entry name" value="ARM-type_fold"/>
</dbReference>
<dbReference type="PROSITE" id="PS50303">
    <property type="entry name" value="PUM_HD"/>
    <property type="match status" value="1"/>
</dbReference>
<organism evidence="6 9">
    <name type="scientific">Medicago truncatula</name>
    <name type="common">Barrel medic</name>
    <name type="synonym">Medicago tribuloides</name>
    <dbReference type="NCBI Taxonomy" id="3880"/>
    <lineage>
        <taxon>Eukaryota</taxon>
        <taxon>Viridiplantae</taxon>
        <taxon>Streptophyta</taxon>
        <taxon>Embryophyta</taxon>
        <taxon>Tracheophyta</taxon>
        <taxon>Spermatophyta</taxon>
        <taxon>Magnoliopsida</taxon>
        <taxon>eudicotyledons</taxon>
        <taxon>Gunneridae</taxon>
        <taxon>Pentapetalae</taxon>
        <taxon>rosids</taxon>
        <taxon>fabids</taxon>
        <taxon>Fabales</taxon>
        <taxon>Fabaceae</taxon>
        <taxon>Papilionoideae</taxon>
        <taxon>50 kb inversion clade</taxon>
        <taxon>NPAAA clade</taxon>
        <taxon>Hologalegina</taxon>
        <taxon>IRL clade</taxon>
        <taxon>Trifolieae</taxon>
        <taxon>Medicago</taxon>
    </lineage>
</organism>
<dbReference type="GO" id="GO:0000472">
    <property type="term" value="P:endonucleolytic cleavage to generate mature 5'-end of SSU-rRNA from (SSU-rRNA, 5.8S rRNA, LSU-rRNA)"/>
    <property type="evidence" value="ECO:0000318"/>
    <property type="project" value="GO_Central"/>
</dbReference>
<sequence length="416" mass="47746">MEEPWLPLQPSFHEVFQPYTNNVQDVRTFFGSNIQHHRDNYEYGFINNASMIEDINTVMGGLSLSYNNNNRRETGSTNHTYIDNHPSMMMRELVLSMAMDWRGCQYLQAKIEKGNPADVEFILSIVKDHVHQLMTHNNNYLIKKIFQARSGVTPEQMESIVLSIISDDQKLKHVCMDNRGTRVMQNMLKNIKLSFTTYNVVVCTMHRITLALVKSFNGGYVILQCLKFFQSEHKRVILDQVARNCVDITTDKIGCSIIQKCLSLVEGSVKSLLVTEIISNAMILAEDPYGNYVLQFVITMESSATREKMIKQLRGKFARFSMSKHSSNVVEDLLRFSNENDVAVIVEEIMKSCDFLNVVQDPFGNYVAQRALKCTKGRLHRELAKLITSNKRILQSHLYGKRVLTMAMTERSRFGV</sequence>
<dbReference type="EnsemblPlants" id="AES62471">
    <property type="protein sequence ID" value="AES62471"/>
    <property type="gene ID" value="MTR_1g100230"/>
</dbReference>
<reference evidence="6 9" key="2">
    <citation type="journal article" date="2014" name="BMC Genomics">
        <title>An improved genome release (version Mt4.0) for the model legume Medicago truncatula.</title>
        <authorList>
            <person name="Tang H."/>
            <person name="Krishnakumar V."/>
            <person name="Bidwell S."/>
            <person name="Rosen B."/>
            <person name="Chan A."/>
            <person name="Zhou S."/>
            <person name="Gentzbittel L."/>
            <person name="Childs K.L."/>
            <person name="Yandell M."/>
            <person name="Gundlach H."/>
            <person name="Mayer K.F."/>
            <person name="Schwartz D.C."/>
            <person name="Town C.D."/>
        </authorList>
    </citation>
    <scope>GENOME REANNOTATION</scope>
    <source>
        <strain evidence="8 9">cv. Jemalong A17</strain>
    </source>
</reference>
<gene>
    <name evidence="8" type="primary">11425105</name>
    <name evidence="6" type="ordered locus">MTR_1g100230</name>
    <name evidence="7" type="ORF">MtrunA17_Chr1g0202811</name>
</gene>
<keyword evidence="3" id="KW-0694">RNA-binding</keyword>
<dbReference type="GO" id="GO:0006417">
    <property type="term" value="P:regulation of translation"/>
    <property type="evidence" value="ECO:0007669"/>
    <property type="project" value="UniProtKB-KW"/>
</dbReference>
<reference evidence="7" key="5">
    <citation type="journal article" date="2018" name="Nat. Plants">
        <title>Whole-genome landscape of Medicago truncatula symbiotic genes.</title>
        <authorList>
            <person name="Pecrix Y."/>
            <person name="Gamas P."/>
            <person name="Carrere S."/>
        </authorList>
    </citation>
    <scope>NUCLEOTIDE SEQUENCE</scope>
    <source>
        <tissue evidence="7">Leaves</tissue>
    </source>
</reference>
<keyword evidence="9" id="KW-1185">Reference proteome</keyword>
<dbReference type="AlphaFoldDB" id="G7IEN8"/>
<dbReference type="OrthoDB" id="668540at2759"/>
<dbReference type="OMA" id="LEMFPND"/>
<reference evidence="10" key="4">
    <citation type="journal article" date="2018" name="Nat. Plants">
        <title>Whole-genome landscape of Medicago truncatula symbiotic genes.</title>
        <authorList>
            <person name="Pecrix Y."/>
            <person name="Staton S.E."/>
            <person name="Sallet E."/>
            <person name="Lelandais-Briere C."/>
            <person name="Moreau S."/>
            <person name="Carrere S."/>
            <person name="Blein T."/>
            <person name="Jardinaud M.F."/>
            <person name="Latrasse D."/>
            <person name="Zouine M."/>
            <person name="Zahm M."/>
            <person name="Kreplak J."/>
            <person name="Mayjonade B."/>
            <person name="Satge C."/>
            <person name="Perez M."/>
            <person name="Cauet S."/>
            <person name="Marande W."/>
            <person name="Chantry-Darmon C."/>
            <person name="Lopez-Roques C."/>
            <person name="Bouchez O."/>
            <person name="Berard A."/>
            <person name="Debelle F."/>
            <person name="Munos S."/>
            <person name="Bendahmane A."/>
            <person name="Berges H."/>
            <person name="Niebel A."/>
            <person name="Buitink J."/>
            <person name="Frugier F."/>
            <person name="Benhamed M."/>
            <person name="Crespi M."/>
            <person name="Gouzy J."/>
            <person name="Gamas P."/>
        </authorList>
    </citation>
    <scope>NUCLEOTIDE SEQUENCE [LARGE SCALE GENOMIC DNA]</scope>
    <source>
        <strain evidence="10">cv. Jemalong A17</strain>
    </source>
</reference>
<evidence type="ECO:0000313" key="7">
    <source>
        <dbReference type="EMBL" id="RHN81777.1"/>
    </source>
</evidence>
<feature type="repeat" description="Pumilio" evidence="4">
    <location>
        <begin position="276"/>
        <end position="311"/>
    </location>
</feature>
<protein>
    <submittedName>
        <fullName evidence="6">Pumilio-like protein</fullName>
    </submittedName>
    <submittedName>
        <fullName evidence="7">Putative armadillo-like helical protein</fullName>
    </submittedName>
</protein>
<dbReference type="Proteomes" id="UP000002051">
    <property type="component" value="Unassembled WGS sequence"/>
</dbReference>
<dbReference type="Proteomes" id="UP000265566">
    <property type="component" value="Chromosome 1"/>
</dbReference>
<evidence type="ECO:0000313" key="10">
    <source>
        <dbReference type="Proteomes" id="UP000265566"/>
    </source>
</evidence>
<dbReference type="eggNOG" id="KOG2049">
    <property type="taxonomic scope" value="Eukaryota"/>
</dbReference>
<dbReference type="InterPro" id="IPR011989">
    <property type="entry name" value="ARM-like"/>
</dbReference>
<dbReference type="EMBL" id="CM001217">
    <property type="protein sequence ID" value="AES62471.1"/>
    <property type="molecule type" value="Genomic_DNA"/>
</dbReference>
<dbReference type="GO" id="GO:0030688">
    <property type="term" value="C:preribosome, small subunit precursor"/>
    <property type="evidence" value="ECO:0000318"/>
    <property type="project" value="GO_Central"/>
</dbReference>
<dbReference type="PROSITE" id="PS50302">
    <property type="entry name" value="PUM"/>
    <property type="match status" value="4"/>
</dbReference>
<dbReference type="SMART" id="SM00025">
    <property type="entry name" value="Pumilio"/>
    <property type="match status" value="8"/>
</dbReference>
<evidence type="ECO:0000313" key="8">
    <source>
        <dbReference type="EnsemblPlants" id="AES62471"/>
    </source>
</evidence>
<name>G7IEN8_MEDTR</name>
<dbReference type="Gene3D" id="1.25.10.10">
    <property type="entry name" value="Leucine-rich Repeat Variant"/>
    <property type="match status" value="1"/>
</dbReference>
<dbReference type="HOGENOM" id="CLU_004017_5_3_1"/>
<dbReference type="EMBL" id="PSQE01000001">
    <property type="protein sequence ID" value="RHN81777.1"/>
    <property type="molecule type" value="Genomic_DNA"/>
</dbReference>
<evidence type="ECO:0000256" key="4">
    <source>
        <dbReference type="PROSITE-ProRule" id="PRU00317"/>
    </source>
</evidence>
<dbReference type="PANTHER" id="PTHR12537:SF129">
    <property type="entry name" value="PUMILIO HOMOLOG 15-LIKE"/>
    <property type="match status" value="1"/>
</dbReference>
<dbReference type="GO" id="GO:0000447">
    <property type="term" value="P:endonucleolytic cleavage in ITS1 to separate SSU-rRNA from 5.8S rRNA and LSU-rRNA from tricistronic rRNA transcript (SSU-rRNA, 5.8S rRNA, LSU-rRNA)"/>
    <property type="evidence" value="ECO:0000318"/>
    <property type="project" value="GO_Central"/>
</dbReference>
<evidence type="ECO:0000313" key="6">
    <source>
        <dbReference type="EMBL" id="AES62471.1"/>
    </source>
</evidence>
<dbReference type="Pfam" id="PF00806">
    <property type="entry name" value="PUF"/>
    <property type="match status" value="7"/>
</dbReference>
<dbReference type="GO" id="GO:0030686">
    <property type="term" value="C:90S preribosome"/>
    <property type="evidence" value="ECO:0000318"/>
    <property type="project" value="GO_Central"/>
</dbReference>
<dbReference type="Gramene" id="rna5865">
    <property type="protein sequence ID" value="RHN81777.1"/>
    <property type="gene ID" value="gene5865"/>
</dbReference>
<dbReference type="SMR" id="G7IEN8"/>
<dbReference type="InterPro" id="IPR033133">
    <property type="entry name" value="PUM-HD"/>
</dbReference>
<dbReference type="SUPFAM" id="SSF48371">
    <property type="entry name" value="ARM repeat"/>
    <property type="match status" value="1"/>
</dbReference>
<keyword evidence="1" id="KW-0677">Repeat</keyword>
<feature type="repeat" description="Pumilio" evidence="4">
    <location>
        <begin position="240"/>
        <end position="275"/>
    </location>
</feature>
<accession>G7IEN8</accession>
<dbReference type="GO" id="GO:0000480">
    <property type="term" value="P:endonucleolytic cleavage in 5'-ETS of tricistronic rRNA transcript (SSU-rRNA, 5.8S rRNA, LSU-rRNA)"/>
    <property type="evidence" value="ECO:0000318"/>
    <property type="project" value="GO_Central"/>
</dbReference>
<dbReference type="GO" id="GO:0003723">
    <property type="term" value="F:RNA binding"/>
    <property type="evidence" value="ECO:0000318"/>
    <property type="project" value="GO_Central"/>
</dbReference>
<reference evidence="8" key="3">
    <citation type="submission" date="2015-04" db="UniProtKB">
        <authorList>
            <consortium name="EnsemblPlants"/>
        </authorList>
    </citation>
    <scope>IDENTIFICATION</scope>
    <source>
        <strain evidence="8">cv. Jemalong A17</strain>
    </source>
</reference>
<dbReference type="KEGG" id="mtr:11425105"/>
<evidence type="ECO:0000259" key="5">
    <source>
        <dbReference type="PROSITE" id="PS50303"/>
    </source>
</evidence>
<feature type="domain" description="PUM-HD" evidence="5">
    <location>
        <begin position="63"/>
        <end position="411"/>
    </location>
</feature>
<dbReference type="GO" id="GO:0005730">
    <property type="term" value="C:nucleolus"/>
    <property type="evidence" value="ECO:0000318"/>
    <property type="project" value="GO_Central"/>
</dbReference>
<evidence type="ECO:0000256" key="2">
    <source>
        <dbReference type="ARBA" id="ARBA00022845"/>
    </source>
</evidence>
<evidence type="ECO:0000313" key="9">
    <source>
        <dbReference type="Proteomes" id="UP000002051"/>
    </source>
</evidence>
<keyword evidence="2" id="KW-0810">Translation regulation</keyword>
<reference evidence="6 9" key="1">
    <citation type="journal article" date="2011" name="Nature">
        <title>The Medicago genome provides insight into the evolution of rhizobial symbioses.</title>
        <authorList>
            <person name="Young N.D."/>
            <person name="Debelle F."/>
            <person name="Oldroyd G.E."/>
            <person name="Geurts R."/>
            <person name="Cannon S.B."/>
            <person name="Udvardi M.K."/>
            <person name="Benedito V.A."/>
            <person name="Mayer K.F."/>
            <person name="Gouzy J."/>
            <person name="Schoof H."/>
            <person name="Van de Peer Y."/>
            <person name="Proost S."/>
            <person name="Cook D.R."/>
            <person name="Meyers B.C."/>
            <person name="Spannagl M."/>
            <person name="Cheung F."/>
            <person name="De Mita S."/>
            <person name="Krishnakumar V."/>
            <person name="Gundlach H."/>
            <person name="Zhou S."/>
            <person name="Mudge J."/>
            <person name="Bharti A.K."/>
            <person name="Murray J.D."/>
            <person name="Naoumkina M.A."/>
            <person name="Rosen B."/>
            <person name="Silverstein K.A."/>
            <person name="Tang H."/>
            <person name="Rombauts S."/>
            <person name="Zhao P.X."/>
            <person name="Zhou P."/>
            <person name="Barbe V."/>
            <person name="Bardou P."/>
            <person name="Bechner M."/>
            <person name="Bellec A."/>
            <person name="Berger A."/>
            <person name="Berges H."/>
            <person name="Bidwell S."/>
            <person name="Bisseling T."/>
            <person name="Choisne N."/>
            <person name="Couloux A."/>
            <person name="Denny R."/>
            <person name="Deshpande S."/>
            <person name="Dai X."/>
            <person name="Doyle J.J."/>
            <person name="Dudez A.M."/>
            <person name="Farmer A.D."/>
            <person name="Fouteau S."/>
            <person name="Franken C."/>
            <person name="Gibelin C."/>
            <person name="Gish J."/>
            <person name="Goldstein S."/>
            <person name="Gonzalez A.J."/>
            <person name="Green P.J."/>
            <person name="Hallab A."/>
            <person name="Hartog M."/>
            <person name="Hua A."/>
            <person name="Humphray S.J."/>
            <person name="Jeong D.H."/>
            <person name="Jing Y."/>
            <person name="Jocker A."/>
            <person name="Kenton S.M."/>
            <person name="Kim D.J."/>
            <person name="Klee K."/>
            <person name="Lai H."/>
            <person name="Lang C."/>
            <person name="Lin S."/>
            <person name="Macmil S.L."/>
            <person name="Magdelenat G."/>
            <person name="Matthews L."/>
            <person name="McCorrison J."/>
            <person name="Monaghan E.L."/>
            <person name="Mun J.H."/>
            <person name="Najar F.Z."/>
            <person name="Nicholson C."/>
            <person name="Noirot C."/>
            <person name="O'Bleness M."/>
            <person name="Paule C.R."/>
            <person name="Poulain J."/>
            <person name="Prion F."/>
            <person name="Qin B."/>
            <person name="Qu C."/>
            <person name="Retzel E.F."/>
            <person name="Riddle C."/>
            <person name="Sallet E."/>
            <person name="Samain S."/>
            <person name="Samson N."/>
            <person name="Sanders I."/>
            <person name="Saurat O."/>
            <person name="Scarpelli C."/>
            <person name="Schiex T."/>
            <person name="Segurens B."/>
            <person name="Severin A.J."/>
            <person name="Sherrier D.J."/>
            <person name="Shi R."/>
            <person name="Sims S."/>
            <person name="Singer S.R."/>
            <person name="Sinharoy S."/>
            <person name="Sterck L."/>
            <person name="Viollet A."/>
            <person name="Wang B.B."/>
            <person name="Wang K."/>
            <person name="Wang M."/>
            <person name="Wang X."/>
            <person name="Warfsmann J."/>
            <person name="Weissenbach J."/>
            <person name="White D.D."/>
            <person name="White J.D."/>
            <person name="Wiley G.B."/>
            <person name="Wincker P."/>
            <person name="Xing Y."/>
            <person name="Yang L."/>
            <person name="Yao Z."/>
            <person name="Ying F."/>
            <person name="Zhai J."/>
            <person name="Zhou L."/>
            <person name="Zuber A."/>
            <person name="Denarie J."/>
            <person name="Dixon R.A."/>
            <person name="May G.D."/>
            <person name="Schwartz D.C."/>
            <person name="Rogers J."/>
            <person name="Quetier F."/>
            <person name="Town C.D."/>
            <person name="Roe B.A."/>
        </authorList>
    </citation>
    <scope>NUCLEOTIDE SEQUENCE [LARGE SCALE GENOMIC DNA]</scope>
    <source>
        <strain evidence="6">A17</strain>
        <strain evidence="8 9">cv. Jemalong A17</strain>
    </source>
</reference>
<proteinExistence type="predicted"/>
<feature type="repeat" description="Pumilio" evidence="4">
    <location>
        <begin position="312"/>
        <end position="347"/>
    </location>
</feature>